<dbReference type="PANTHER" id="PTHR10587:SF134">
    <property type="entry name" value="SECRETED PROTEIN"/>
    <property type="match status" value="1"/>
</dbReference>
<keyword evidence="4" id="KW-1185">Reference proteome</keyword>
<dbReference type="SUPFAM" id="SSF88713">
    <property type="entry name" value="Glycoside hydrolase/deacetylase"/>
    <property type="match status" value="1"/>
</dbReference>
<sequence length="281" mass="30405">MMIRTRWSVGFAALIMLTSSWRLGQADAIESPTVASAVNVASAAAHASTPAASDSLHVPDGARAVELHSRIVTRDATDKRVALTLDACAGLYDAELIDFLIAQRIPATIFATKQWLDHNPTGRAVLRAHPDLFDIENHGEHHIPAVIGKGRKVYGIAGAPDVLHLRREVENGAQAVEDITGEPSRWYRAATARYDEDAVEEIQRLGYRIAGFSVNADAGATLPQAEITARLKHVQAGDIILAHMNKPRSQTAEGLRPGLLALQQRGFVFVHLNDVAVQTTP</sequence>
<feature type="signal peptide" evidence="1">
    <location>
        <begin position="1"/>
        <end position="24"/>
    </location>
</feature>
<dbReference type="KEGG" id="vff:VITFI_CDS2809"/>
<dbReference type="Gene3D" id="3.20.20.370">
    <property type="entry name" value="Glycoside hydrolase/deacetylase"/>
    <property type="match status" value="1"/>
</dbReference>
<feature type="chain" id="PRO_5013370320" evidence="1">
    <location>
        <begin position="25"/>
        <end position="281"/>
    </location>
</feature>
<dbReference type="GO" id="GO:0016810">
    <property type="term" value="F:hydrolase activity, acting on carbon-nitrogen (but not peptide) bonds"/>
    <property type="evidence" value="ECO:0007669"/>
    <property type="project" value="InterPro"/>
</dbReference>
<dbReference type="PANTHER" id="PTHR10587">
    <property type="entry name" value="GLYCOSYL TRANSFERASE-RELATED"/>
    <property type="match status" value="1"/>
</dbReference>
<evidence type="ECO:0000313" key="4">
    <source>
        <dbReference type="Proteomes" id="UP000199729"/>
    </source>
</evidence>
<evidence type="ECO:0000313" key="3">
    <source>
        <dbReference type="EMBL" id="ASM78586.1"/>
    </source>
</evidence>
<accession>A0A221KHU4</accession>
<dbReference type="InterPro" id="IPR050248">
    <property type="entry name" value="Polysacc_deacetylase_ArnD"/>
</dbReference>
<dbReference type="InterPro" id="IPR011330">
    <property type="entry name" value="Glyco_hydro/deAcase_b/a-brl"/>
</dbReference>
<reference evidence="3 4" key="1">
    <citation type="submission" date="2017-07" db="EMBL/GenBank/DDBJ databases">
        <title>Complete Genome Sequence of the cosmetic ferment Vitreoscilla filiformis (ATCC15551).</title>
        <authorList>
            <person name="Contreras S."/>
            <person name="Sagory-Zalkind P."/>
            <person name="Blanquart H."/>
            <person name="Iltis A."/>
            <person name="Morand S.C."/>
        </authorList>
    </citation>
    <scope>NUCLEOTIDE SEQUENCE [LARGE SCALE GENOMIC DNA]</scope>
    <source>
        <strain evidence="3 4">ATCC 15551</strain>
    </source>
</reference>
<dbReference type="AlphaFoldDB" id="A0A221KHU4"/>
<dbReference type="PROSITE" id="PS51677">
    <property type="entry name" value="NODB"/>
    <property type="match status" value="1"/>
</dbReference>
<feature type="domain" description="NodB homology" evidence="2">
    <location>
        <begin position="79"/>
        <end position="270"/>
    </location>
</feature>
<dbReference type="Proteomes" id="UP000199729">
    <property type="component" value="Chromosome"/>
</dbReference>
<protein>
    <submittedName>
        <fullName evidence="3">Polysaccharide deacetylase</fullName>
    </submittedName>
</protein>
<proteinExistence type="predicted"/>
<dbReference type="InterPro" id="IPR002509">
    <property type="entry name" value="NODB_dom"/>
</dbReference>
<dbReference type="EMBL" id="CP022423">
    <property type="protein sequence ID" value="ASM78586.1"/>
    <property type="molecule type" value="Genomic_DNA"/>
</dbReference>
<organism evidence="3 4">
    <name type="scientific">Vitreoscilla filiformis</name>
    <dbReference type="NCBI Taxonomy" id="63"/>
    <lineage>
        <taxon>Bacteria</taxon>
        <taxon>Pseudomonadati</taxon>
        <taxon>Pseudomonadota</taxon>
        <taxon>Betaproteobacteria</taxon>
        <taxon>Neisseriales</taxon>
        <taxon>Neisseriaceae</taxon>
        <taxon>Vitreoscilla</taxon>
    </lineage>
</organism>
<evidence type="ECO:0000256" key="1">
    <source>
        <dbReference type="SAM" id="SignalP"/>
    </source>
</evidence>
<dbReference type="Pfam" id="PF01522">
    <property type="entry name" value="Polysacc_deac_1"/>
    <property type="match status" value="1"/>
</dbReference>
<keyword evidence="1" id="KW-0732">Signal</keyword>
<evidence type="ECO:0000259" key="2">
    <source>
        <dbReference type="PROSITE" id="PS51677"/>
    </source>
</evidence>
<gene>
    <name evidence="3" type="ORF">VITFI_CDS2809</name>
</gene>
<dbReference type="GO" id="GO:0005975">
    <property type="term" value="P:carbohydrate metabolic process"/>
    <property type="evidence" value="ECO:0007669"/>
    <property type="project" value="InterPro"/>
</dbReference>
<name>A0A221KHU4_VITFI</name>